<dbReference type="PANTHER" id="PTHR15503:SF22">
    <property type="entry name" value="TRANSPOSON TY3-I GAG POLYPROTEIN"/>
    <property type="match status" value="1"/>
</dbReference>
<dbReference type="Proteomes" id="UP000765509">
    <property type="component" value="Unassembled WGS sequence"/>
</dbReference>
<dbReference type="InterPro" id="IPR032567">
    <property type="entry name" value="RTL1-rel"/>
</dbReference>
<accession>A0A9Q3GQC6</accession>
<dbReference type="EMBL" id="AVOT02004362">
    <property type="protein sequence ID" value="MBW0476153.1"/>
    <property type="molecule type" value="Genomic_DNA"/>
</dbReference>
<comment type="caution">
    <text evidence="3">The sequence shown here is derived from an EMBL/GenBank/DDBJ whole genome shotgun (WGS) entry which is preliminary data.</text>
</comment>
<name>A0A9Q3GQC6_9BASI</name>
<evidence type="ECO:0000313" key="3">
    <source>
        <dbReference type="EMBL" id="MBW0476153.1"/>
    </source>
</evidence>
<feature type="compositionally biased region" description="Basic residues" evidence="1">
    <location>
        <begin position="311"/>
        <end position="322"/>
    </location>
</feature>
<gene>
    <name evidence="3" type="ORF">O181_015868</name>
</gene>
<feature type="compositionally biased region" description="Polar residues" evidence="1">
    <location>
        <begin position="297"/>
        <end position="307"/>
    </location>
</feature>
<dbReference type="PANTHER" id="PTHR15503">
    <property type="entry name" value="LDOC1 RELATED"/>
    <property type="match status" value="1"/>
</dbReference>
<organism evidence="3 4">
    <name type="scientific">Austropuccinia psidii MF-1</name>
    <dbReference type="NCBI Taxonomy" id="1389203"/>
    <lineage>
        <taxon>Eukaryota</taxon>
        <taxon>Fungi</taxon>
        <taxon>Dikarya</taxon>
        <taxon>Basidiomycota</taxon>
        <taxon>Pucciniomycotina</taxon>
        <taxon>Pucciniomycetes</taxon>
        <taxon>Pucciniales</taxon>
        <taxon>Sphaerophragmiaceae</taxon>
        <taxon>Austropuccinia</taxon>
    </lineage>
</organism>
<keyword evidence="4" id="KW-1185">Reference proteome</keyword>
<dbReference type="OrthoDB" id="5552562at2759"/>
<sequence length="365" mass="41114">MEGAAPSRIGGMKSRRSRSFSGLLVGYPGMSEGERARLGEVEDEEGEESVEEEDSGETQVANALSNAPEVPQGSNLAPTNQSLVYQSDASLLKIIEQMANIMRQLTQAVAPRDNSKAPAFKNPAMKAPDPFDGTQAQKLRGFIQSCQLIFYNNPANFFSYRKKFLYSTSFLTGRAGKWIEPYLSNISNEDPSYLLNQWQLFETQLFTLFGDPNEVRKAKQELENLRMKESGHVSLYIADFKSLIRGLESRLLDQLASYFGNFDTLQELIDITLELDTRYHQRQKKKGSHQEKKPPVTGSNCSRPPQDSSSKRPHHKKNKKGKQFQASKDKPHSALLNTENKLNGSEKERRVKEGLCTYCGEKHPI</sequence>
<feature type="compositionally biased region" description="Acidic residues" evidence="1">
    <location>
        <begin position="41"/>
        <end position="56"/>
    </location>
</feature>
<feature type="region of interest" description="Disordered" evidence="1">
    <location>
        <begin position="281"/>
        <end position="347"/>
    </location>
</feature>
<protein>
    <recommendedName>
        <fullName evidence="2">Retrotransposon gag domain-containing protein</fullName>
    </recommendedName>
</protein>
<dbReference type="AlphaFoldDB" id="A0A9Q3GQC6"/>
<proteinExistence type="predicted"/>
<evidence type="ECO:0000259" key="2">
    <source>
        <dbReference type="Pfam" id="PF03732"/>
    </source>
</evidence>
<evidence type="ECO:0000256" key="1">
    <source>
        <dbReference type="SAM" id="MobiDB-lite"/>
    </source>
</evidence>
<evidence type="ECO:0000313" key="4">
    <source>
        <dbReference type="Proteomes" id="UP000765509"/>
    </source>
</evidence>
<dbReference type="InterPro" id="IPR005162">
    <property type="entry name" value="Retrotrans_gag_dom"/>
</dbReference>
<dbReference type="Pfam" id="PF03732">
    <property type="entry name" value="Retrotrans_gag"/>
    <property type="match status" value="1"/>
</dbReference>
<feature type="domain" description="Retrotransposon gag" evidence="2">
    <location>
        <begin position="168"/>
        <end position="249"/>
    </location>
</feature>
<feature type="region of interest" description="Disordered" evidence="1">
    <location>
        <begin position="1"/>
        <end position="60"/>
    </location>
</feature>
<reference evidence="3" key="1">
    <citation type="submission" date="2021-03" db="EMBL/GenBank/DDBJ databases">
        <title>Draft genome sequence of rust myrtle Austropuccinia psidii MF-1, a brazilian biotype.</title>
        <authorList>
            <person name="Quecine M.C."/>
            <person name="Pachon D.M.R."/>
            <person name="Bonatelli M.L."/>
            <person name="Correr F.H."/>
            <person name="Franceschini L.M."/>
            <person name="Leite T.F."/>
            <person name="Margarido G.R.A."/>
            <person name="Almeida C.A."/>
            <person name="Ferrarezi J.A."/>
            <person name="Labate C.A."/>
        </authorList>
    </citation>
    <scope>NUCLEOTIDE SEQUENCE</scope>
    <source>
        <strain evidence="3">MF-1</strain>
    </source>
</reference>
<feature type="region of interest" description="Disordered" evidence="1">
    <location>
        <begin position="109"/>
        <end position="128"/>
    </location>
</feature>